<name>A0A848KS15_9ACTN</name>
<dbReference type="AlphaFoldDB" id="A0A848KS15"/>
<dbReference type="EMBL" id="JABBNB010000006">
    <property type="protein sequence ID" value="NMO01052.1"/>
    <property type="molecule type" value="Genomic_DNA"/>
</dbReference>
<evidence type="ECO:0000256" key="4">
    <source>
        <dbReference type="ARBA" id="ARBA00022807"/>
    </source>
</evidence>
<dbReference type="PANTHER" id="PTHR47359">
    <property type="entry name" value="PEPTIDOGLYCAN DL-ENDOPEPTIDASE CWLO"/>
    <property type="match status" value="1"/>
</dbReference>
<dbReference type="InterPro" id="IPR051794">
    <property type="entry name" value="PG_Endopeptidase_C40"/>
</dbReference>
<reference evidence="6 7" key="1">
    <citation type="submission" date="2020-04" db="EMBL/GenBank/DDBJ databases">
        <title>Gordonia sp. nov. TBRC 11910.</title>
        <authorList>
            <person name="Suriyachadkun C."/>
        </authorList>
    </citation>
    <scope>NUCLEOTIDE SEQUENCE [LARGE SCALE GENOMIC DNA]</scope>
    <source>
        <strain evidence="6 7">TBRC 11910</strain>
    </source>
</reference>
<keyword evidence="3" id="KW-0378">Hydrolase</keyword>
<dbReference type="SUPFAM" id="SSF54001">
    <property type="entry name" value="Cysteine proteinases"/>
    <property type="match status" value="1"/>
</dbReference>
<evidence type="ECO:0000256" key="1">
    <source>
        <dbReference type="ARBA" id="ARBA00007074"/>
    </source>
</evidence>
<gene>
    <name evidence="6" type="ORF">HH308_07465</name>
</gene>
<evidence type="ECO:0000256" key="2">
    <source>
        <dbReference type="ARBA" id="ARBA00022670"/>
    </source>
</evidence>
<accession>A0A848KS15</accession>
<dbReference type="InterPro" id="IPR038765">
    <property type="entry name" value="Papain-like_cys_pep_sf"/>
</dbReference>
<keyword evidence="2" id="KW-0645">Protease</keyword>
<comment type="caution">
    <text evidence="6">The sequence shown here is derived from an EMBL/GenBank/DDBJ whole genome shotgun (WGS) entry which is preliminary data.</text>
</comment>
<proteinExistence type="inferred from homology"/>
<dbReference type="PROSITE" id="PS51935">
    <property type="entry name" value="NLPC_P60"/>
    <property type="match status" value="1"/>
</dbReference>
<protein>
    <submittedName>
        <fullName evidence="6">C40 family peptidase</fullName>
    </submittedName>
</protein>
<keyword evidence="4" id="KW-0788">Thiol protease</keyword>
<organism evidence="6 7">
    <name type="scientific">Gordonia asplenii</name>
    <dbReference type="NCBI Taxonomy" id="2725283"/>
    <lineage>
        <taxon>Bacteria</taxon>
        <taxon>Bacillati</taxon>
        <taxon>Actinomycetota</taxon>
        <taxon>Actinomycetes</taxon>
        <taxon>Mycobacteriales</taxon>
        <taxon>Gordoniaceae</taxon>
        <taxon>Gordonia</taxon>
    </lineage>
</organism>
<dbReference type="Gene3D" id="3.90.1720.10">
    <property type="entry name" value="endopeptidase domain like (from Nostoc punctiforme)"/>
    <property type="match status" value="1"/>
</dbReference>
<dbReference type="PANTHER" id="PTHR47359:SF3">
    <property type="entry name" value="NLP_P60 DOMAIN-CONTAINING PROTEIN-RELATED"/>
    <property type="match status" value="1"/>
</dbReference>
<keyword evidence="7" id="KW-1185">Reference proteome</keyword>
<evidence type="ECO:0000259" key="5">
    <source>
        <dbReference type="PROSITE" id="PS51935"/>
    </source>
</evidence>
<sequence>MLTADVLIMPLKILATALGTGVLPADSPVTRLTASAAVVDDARAQSASAAKTVATQWKGRGGEAVQASATAAHRKSSVLTGDATTIAATVESASGKVKSAADDVNALIDSFGRSAAALGPSLFTVAGLATLMPVAADHISRGLAVVTRAQGALRTDTATLLKSVRHDAPASTTLDKTASVTATLDKANVDGKGVAVTLPDGSTAYAPNERAAKAVRAALSQRGVPYVWGGTTPAGFDCSGFTQWAYKQAGLDLPRLAQDQDTAGVQVSQAQLMPGDLAVWDGHVAMYIGNNQMVEAGDPVQVSPVRTTNLDQGFQGFYRPR</sequence>
<feature type="domain" description="NlpC/P60" evidence="5">
    <location>
        <begin position="208"/>
        <end position="321"/>
    </location>
</feature>
<dbReference type="InterPro" id="IPR000064">
    <property type="entry name" value="NLP_P60_dom"/>
</dbReference>
<dbReference type="GO" id="GO:0006508">
    <property type="term" value="P:proteolysis"/>
    <property type="evidence" value="ECO:0007669"/>
    <property type="project" value="UniProtKB-KW"/>
</dbReference>
<comment type="similarity">
    <text evidence="1">Belongs to the peptidase C40 family.</text>
</comment>
<dbReference type="RefSeq" id="WP_170193561.1">
    <property type="nucleotide sequence ID" value="NZ_JABBNB010000006.1"/>
</dbReference>
<dbReference type="Proteomes" id="UP000550729">
    <property type="component" value="Unassembled WGS sequence"/>
</dbReference>
<evidence type="ECO:0000313" key="7">
    <source>
        <dbReference type="Proteomes" id="UP000550729"/>
    </source>
</evidence>
<dbReference type="GO" id="GO:0008234">
    <property type="term" value="F:cysteine-type peptidase activity"/>
    <property type="evidence" value="ECO:0007669"/>
    <property type="project" value="UniProtKB-KW"/>
</dbReference>
<dbReference type="Pfam" id="PF00877">
    <property type="entry name" value="NLPC_P60"/>
    <property type="match status" value="1"/>
</dbReference>
<evidence type="ECO:0000313" key="6">
    <source>
        <dbReference type="EMBL" id="NMO01052.1"/>
    </source>
</evidence>
<evidence type="ECO:0000256" key="3">
    <source>
        <dbReference type="ARBA" id="ARBA00022801"/>
    </source>
</evidence>